<dbReference type="GO" id="GO:0071949">
    <property type="term" value="F:FAD binding"/>
    <property type="evidence" value="ECO:0007669"/>
    <property type="project" value="InterPro"/>
</dbReference>
<protein>
    <submittedName>
        <fullName evidence="2">2-polyprenyl-6-methoxyphenol hydroxylase</fullName>
    </submittedName>
</protein>
<dbReference type="OrthoDB" id="9806565at2"/>
<feature type="domain" description="FAD-binding" evidence="1">
    <location>
        <begin position="3"/>
        <end position="323"/>
    </location>
</feature>
<dbReference type="PRINTS" id="PR00420">
    <property type="entry name" value="RNGMNOXGNASE"/>
</dbReference>
<evidence type="ECO:0000313" key="3">
    <source>
        <dbReference type="Proteomes" id="UP000198379"/>
    </source>
</evidence>
<gene>
    <name evidence="2" type="ORF">SAMN06265376_11212</name>
</gene>
<sequence length="374" mass="42042">MIKTDVIIIGSGISGLTLSLLLQRKQIPHIVLDRVQKQKVMALGETLPPSAMALLEELELLSFFQENALRKTYGYHSVWGSKTLQTTNFFTSNPFKYGLKIDKQGIQTALKEKVASHILPFDQLDTINHTTSKVTVTLSHKKKKQHIEGNYIVDATGRNRIVLNVLQIPINLYDELLAFSCHLPKKKHKHMIHEVLTESFAGGWGIVSGLNKETQVMTLYTTKNTGLHSQLTNYSHWKTILADTKYLRKYLAKEAPSSIHGGKANSSAPQQMAGENWIAIGDAAMAFDPLSSHGITNAIYTAHRASEVFTKTSSYTLKNYHQDMQAILTTSLETKNTLYLREQRWPEEVFWETYHSFLSPPSVSRSLHTATSSS</sequence>
<dbReference type="EMBL" id="FZNY01000012">
    <property type="protein sequence ID" value="SNS34676.1"/>
    <property type="molecule type" value="Genomic_DNA"/>
</dbReference>
<evidence type="ECO:0000259" key="1">
    <source>
        <dbReference type="Pfam" id="PF01494"/>
    </source>
</evidence>
<dbReference type="AlphaFoldDB" id="A0A239DQ73"/>
<evidence type="ECO:0000313" key="2">
    <source>
        <dbReference type="EMBL" id="SNS34676.1"/>
    </source>
</evidence>
<reference evidence="2 3" key="1">
    <citation type="submission" date="2017-06" db="EMBL/GenBank/DDBJ databases">
        <authorList>
            <person name="Kim H.J."/>
            <person name="Triplett B.A."/>
        </authorList>
    </citation>
    <scope>NUCLEOTIDE SEQUENCE [LARGE SCALE GENOMIC DNA]</scope>
    <source>
        <strain evidence="2 3">DSM 25597</strain>
    </source>
</reference>
<dbReference type="PANTHER" id="PTHR43747:SF1">
    <property type="entry name" value="SLR1998 PROTEIN"/>
    <property type="match status" value="1"/>
</dbReference>
<proteinExistence type="predicted"/>
<dbReference type="Gene3D" id="3.30.9.100">
    <property type="match status" value="1"/>
</dbReference>
<name>A0A239DQ73_9FLAO</name>
<dbReference type="Pfam" id="PF01494">
    <property type="entry name" value="FAD_binding_3"/>
    <property type="match status" value="1"/>
</dbReference>
<accession>A0A239DQ73</accession>
<dbReference type="Proteomes" id="UP000198379">
    <property type="component" value="Unassembled WGS sequence"/>
</dbReference>
<dbReference type="Gene3D" id="3.50.50.60">
    <property type="entry name" value="FAD/NAD(P)-binding domain"/>
    <property type="match status" value="1"/>
</dbReference>
<dbReference type="InterPro" id="IPR002938">
    <property type="entry name" value="FAD-bd"/>
</dbReference>
<dbReference type="InterPro" id="IPR050816">
    <property type="entry name" value="Flavin-dep_Halogenase_NPB"/>
</dbReference>
<organism evidence="2 3">
    <name type="scientific">Dokdonia pacifica</name>
    <dbReference type="NCBI Taxonomy" id="1627892"/>
    <lineage>
        <taxon>Bacteria</taxon>
        <taxon>Pseudomonadati</taxon>
        <taxon>Bacteroidota</taxon>
        <taxon>Flavobacteriia</taxon>
        <taxon>Flavobacteriales</taxon>
        <taxon>Flavobacteriaceae</taxon>
        <taxon>Dokdonia</taxon>
    </lineage>
</organism>
<dbReference type="InterPro" id="IPR036188">
    <property type="entry name" value="FAD/NAD-bd_sf"/>
</dbReference>
<keyword evidence="3" id="KW-1185">Reference proteome</keyword>
<dbReference type="RefSeq" id="WP_089373871.1">
    <property type="nucleotide sequence ID" value="NZ_BMEP01000011.1"/>
</dbReference>
<dbReference type="PANTHER" id="PTHR43747">
    <property type="entry name" value="FAD-BINDING PROTEIN"/>
    <property type="match status" value="1"/>
</dbReference>
<dbReference type="SUPFAM" id="SSF51905">
    <property type="entry name" value="FAD/NAD(P)-binding domain"/>
    <property type="match status" value="1"/>
</dbReference>